<name>A0ABQ8TZD9_PERAM</name>
<proteinExistence type="predicted"/>
<dbReference type="Proteomes" id="UP001148838">
    <property type="component" value="Unassembled WGS sequence"/>
</dbReference>
<feature type="region of interest" description="Disordered" evidence="1">
    <location>
        <begin position="63"/>
        <end position="103"/>
    </location>
</feature>
<sequence>MTPLVVKFVALQPMKGQDRPAGCWPHVHMSEAEVDNHPTRIEVSYVDSMDNLMIEEYLEKQGIRSMQYHGPKKPVPHKHKKPNQPKNQRNNEHLADVLETYDK</sequence>
<keyword evidence="3" id="KW-1185">Reference proteome</keyword>
<evidence type="ECO:0000256" key="1">
    <source>
        <dbReference type="SAM" id="MobiDB-lite"/>
    </source>
</evidence>
<dbReference type="EMBL" id="JAJSOF020000001">
    <property type="protein sequence ID" value="KAJ4452064.1"/>
    <property type="molecule type" value="Genomic_DNA"/>
</dbReference>
<accession>A0ABQ8TZD9</accession>
<feature type="compositionally biased region" description="Basic and acidic residues" evidence="1">
    <location>
        <begin position="89"/>
        <end position="103"/>
    </location>
</feature>
<evidence type="ECO:0000313" key="2">
    <source>
        <dbReference type="EMBL" id="KAJ4452064.1"/>
    </source>
</evidence>
<organism evidence="2 3">
    <name type="scientific">Periplaneta americana</name>
    <name type="common">American cockroach</name>
    <name type="synonym">Blatta americana</name>
    <dbReference type="NCBI Taxonomy" id="6978"/>
    <lineage>
        <taxon>Eukaryota</taxon>
        <taxon>Metazoa</taxon>
        <taxon>Ecdysozoa</taxon>
        <taxon>Arthropoda</taxon>
        <taxon>Hexapoda</taxon>
        <taxon>Insecta</taxon>
        <taxon>Pterygota</taxon>
        <taxon>Neoptera</taxon>
        <taxon>Polyneoptera</taxon>
        <taxon>Dictyoptera</taxon>
        <taxon>Blattodea</taxon>
        <taxon>Blattoidea</taxon>
        <taxon>Blattidae</taxon>
        <taxon>Blattinae</taxon>
        <taxon>Periplaneta</taxon>
    </lineage>
</organism>
<feature type="compositionally biased region" description="Basic residues" evidence="1">
    <location>
        <begin position="70"/>
        <end position="83"/>
    </location>
</feature>
<protein>
    <submittedName>
        <fullName evidence="2">Uncharacterized protein</fullName>
    </submittedName>
</protein>
<comment type="caution">
    <text evidence="2">The sequence shown here is derived from an EMBL/GenBank/DDBJ whole genome shotgun (WGS) entry which is preliminary data.</text>
</comment>
<evidence type="ECO:0000313" key="3">
    <source>
        <dbReference type="Proteomes" id="UP001148838"/>
    </source>
</evidence>
<reference evidence="2 3" key="1">
    <citation type="journal article" date="2022" name="Allergy">
        <title>Genome assembly and annotation of Periplaneta americana reveal a comprehensive cockroach allergen profile.</title>
        <authorList>
            <person name="Wang L."/>
            <person name="Xiong Q."/>
            <person name="Saelim N."/>
            <person name="Wang L."/>
            <person name="Nong W."/>
            <person name="Wan A.T."/>
            <person name="Shi M."/>
            <person name="Liu X."/>
            <person name="Cao Q."/>
            <person name="Hui J.H.L."/>
            <person name="Sookrung N."/>
            <person name="Leung T.F."/>
            <person name="Tungtrongchitr A."/>
            <person name="Tsui S.K.W."/>
        </authorList>
    </citation>
    <scope>NUCLEOTIDE SEQUENCE [LARGE SCALE GENOMIC DNA]</scope>
    <source>
        <strain evidence="2">PWHHKU_190912</strain>
    </source>
</reference>
<gene>
    <name evidence="2" type="ORF">ANN_03580</name>
</gene>